<comment type="catalytic activity">
    <reaction evidence="1">
        <text>S-ubiquitinyl-[E2 ubiquitin-conjugating enzyme]-L-cysteine + [acceptor protein]-L-lysine = [E2 ubiquitin-conjugating enzyme]-L-cysteine + N(6)-ubiquitinyl-[acceptor protein]-L-lysine.</text>
        <dbReference type="EC" id="2.3.2.27"/>
    </reaction>
</comment>
<dbReference type="Gene3D" id="2.130.10.10">
    <property type="entry name" value="YVTN repeat-like/Quinoprotein amine dehydrogenase"/>
    <property type="match status" value="1"/>
</dbReference>
<dbReference type="InterPro" id="IPR013083">
    <property type="entry name" value="Znf_RING/FYVE/PHD"/>
</dbReference>
<dbReference type="InterPro" id="IPR003649">
    <property type="entry name" value="Bbox_C"/>
</dbReference>
<comment type="pathway">
    <text evidence="2">Protein modification; protein ubiquitination.</text>
</comment>
<keyword evidence="8" id="KW-0677">Repeat</keyword>
<evidence type="ECO:0000256" key="6">
    <source>
        <dbReference type="ARBA" id="ARBA00022679"/>
    </source>
</evidence>
<evidence type="ECO:0000256" key="12">
    <source>
        <dbReference type="ARBA" id="ARBA00022833"/>
    </source>
</evidence>
<dbReference type="InterPro" id="IPR001841">
    <property type="entry name" value="Znf_RING"/>
</dbReference>
<keyword evidence="27" id="KW-1185">Reference proteome</keyword>
<dbReference type="InterPro" id="IPR019775">
    <property type="entry name" value="WD40_repeat_CS"/>
</dbReference>
<evidence type="ECO:0000256" key="15">
    <source>
        <dbReference type="ARBA" id="ARBA00023163"/>
    </source>
</evidence>
<dbReference type="Gene3D" id="3.30.160.60">
    <property type="entry name" value="Classic Zinc Finger"/>
    <property type="match status" value="1"/>
</dbReference>
<evidence type="ECO:0000256" key="22">
    <source>
        <dbReference type="SAM" id="MobiDB-lite"/>
    </source>
</evidence>
<name>A0AAN9Y9V8_9HEMI</name>
<keyword evidence="13" id="KW-0805">Transcription regulation</keyword>
<dbReference type="InterPro" id="IPR001680">
    <property type="entry name" value="WD40_rpt"/>
</dbReference>
<dbReference type="Pfam" id="PF00400">
    <property type="entry name" value="WD40"/>
    <property type="match status" value="3"/>
</dbReference>
<dbReference type="InterPro" id="IPR036322">
    <property type="entry name" value="WD40_repeat_dom_sf"/>
</dbReference>
<evidence type="ECO:0000259" key="25">
    <source>
        <dbReference type="PROSITE" id="PS50157"/>
    </source>
</evidence>
<dbReference type="PROSITE" id="PS50082">
    <property type="entry name" value="WD_REPEATS_2"/>
    <property type="match status" value="2"/>
</dbReference>
<comment type="similarity">
    <text evidence="3">Belongs to the WD repeat ESC family.</text>
</comment>
<dbReference type="SMART" id="SM00336">
    <property type="entry name" value="BBOX"/>
    <property type="match status" value="2"/>
</dbReference>
<feature type="region of interest" description="Disordered" evidence="22">
    <location>
        <begin position="1"/>
        <end position="49"/>
    </location>
</feature>
<dbReference type="GO" id="GO:0016192">
    <property type="term" value="P:vesicle-mediated transport"/>
    <property type="evidence" value="ECO:0007669"/>
    <property type="project" value="UniProtKB-ARBA"/>
</dbReference>
<dbReference type="InterPro" id="IPR005225">
    <property type="entry name" value="Small_GTP-bd"/>
</dbReference>
<feature type="binding site" evidence="18">
    <location>
        <position position="748"/>
    </location>
    <ligand>
        <name>Mg(2+)</name>
        <dbReference type="ChEBI" id="CHEBI:18420"/>
    </ligand>
</feature>
<dbReference type="SUPFAM" id="SSF52540">
    <property type="entry name" value="P-loop containing nucleoside triphosphate hydrolases"/>
    <property type="match status" value="1"/>
</dbReference>
<dbReference type="SMART" id="SM00177">
    <property type="entry name" value="ARF"/>
    <property type="match status" value="1"/>
</dbReference>
<evidence type="ECO:0000256" key="11">
    <source>
        <dbReference type="ARBA" id="ARBA00022786"/>
    </source>
</evidence>
<dbReference type="Pfam" id="PF00643">
    <property type="entry name" value="zf-B_box"/>
    <property type="match status" value="1"/>
</dbReference>
<keyword evidence="10 19" id="KW-0863">Zinc-finger</keyword>
<keyword evidence="7 18" id="KW-0479">Metal-binding</keyword>
<evidence type="ECO:0000313" key="26">
    <source>
        <dbReference type="EMBL" id="KAK7603137.1"/>
    </source>
</evidence>
<feature type="binding site" evidence="17">
    <location>
        <begin position="741"/>
        <end position="748"/>
    </location>
    <ligand>
        <name>GTP</name>
        <dbReference type="ChEBI" id="CHEBI:37565"/>
    </ligand>
</feature>
<dbReference type="SMART" id="SM00184">
    <property type="entry name" value="RING"/>
    <property type="match status" value="1"/>
</dbReference>
<keyword evidence="5 20" id="KW-0853">WD repeat</keyword>
<evidence type="ECO:0000256" key="14">
    <source>
        <dbReference type="ARBA" id="ARBA00023134"/>
    </source>
</evidence>
<dbReference type="SMART" id="SM00502">
    <property type="entry name" value="BBC"/>
    <property type="match status" value="1"/>
</dbReference>
<dbReference type="SMART" id="SM00175">
    <property type="entry name" value="RAB"/>
    <property type="match status" value="1"/>
</dbReference>
<evidence type="ECO:0000259" key="23">
    <source>
        <dbReference type="PROSITE" id="PS50089"/>
    </source>
</evidence>
<comment type="similarity">
    <text evidence="16">In the C-terminal section; belongs to the small GTPase superfamily. Arf family.</text>
</comment>
<evidence type="ECO:0000256" key="18">
    <source>
        <dbReference type="PIRSR" id="PIRSR606689-2"/>
    </source>
</evidence>
<gene>
    <name evidence="26" type="ORF">V9T40_003136</name>
</gene>
<protein>
    <recommendedName>
        <fullName evidence="4">RING-type E3 ubiquitin transferase</fullName>
        <ecNumber evidence="4">2.3.2.27</ecNumber>
    </recommendedName>
</protein>
<dbReference type="SMART" id="SM00178">
    <property type="entry name" value="SAR"/>
    <property type="match status" value="1"/>
</dbReference>
<sequence length="904" mass="102878">MKSNNEPNADDSDNDETSSVGSGNTDTSRSATPTYRSGRKLKKGRQKTSLKPVKLQYKFSCMYKEDHNQPLFSVQFNHLVKDVNVFACVGSNRVSIYECLDNGKLKYLQCYADPEADENFYTCAWSYHDDNYKPILAVAGFRGVIRILNISTLSCIKDFIGHGHAVNELKFHPRDNNLLLSISKDHTLRLWNIKTDVCIAIFGGVEGHRDEVLSADFDRSGSRIISCGMDHSLKLWQLDREDMQTAIKKSYEYVNSHAAGPFQCVKEHFPDFSTRDIHRNYVDCVRWFGDFILSKILALGNQIGKLFVWDLDVPEPNAIRSITLTHPRCHTAIRQTSLNRDGSILLSVCDDGTIWRWDAVLECRVCEDVFTLQGDKVPRLLYCGHTVCHSCLLRISTSEDVICCPFDRQPTPIGTSGVWGLKKNFALLELLERLQLCYEKEAASFLRNTEILDKEKSLHIRCDENDGHTAVLYCTVCTTHLCESCSDSTHSTRTLAKHRRVPLSEKPREKSRCQLHPSHVAEFTCLDEECRANPTLMCYLCKDYGRHKNHKHALVETEADNIRTSVRNTASHMRNLMEEMGETLHRLGQVAVRIEGTTNEDGFVVEEGTGILVKNRVRSYFNQLRETLMVQEAAAMTAVDTYIRERLCSIRQLQEDLVAWLSQIAVACAQCDYIIQQDDARVLSASLEIKEAMESIEKQQQQFHELSQDRRHPDPNIPITFTKDNRVHIGPKMEMRVVTLGLDGSGKTSVLFKLKQNEFIAQIPTIGFNVETVEYKNLKFTIWDVGGQPKLRPLWKHYYLNTQAVIFVIDSSDKERLDESLEELMKLMNEKELKDAALLILANKQDTANCETVESITDKFSLYKLCCGRSWHIIGCDAPSGNGLHEGLDWLSRQLLATGVYDIS</sequence>
<dbReference type="InterPro" id="IPR015943">
    <property type="entry name" value="WD40/YVTN_repeat-like_dom_sf"/>
</dbReference>
<dbReference type="SUPFAM" id="SSF57845">
    <property type="entry name" value="B-box zinc-binding domain"/>
    <property type="match status" value="1"/>
</dbReference>
<evidence type="ECO:0000256" key="1">
    <source>
        <dbReference type="ARBA" id="ARBA00000900"/>
    </source>
</evidence>
<dbReference type="GO" id="GO:0008270">
    <property type="term" value="F:zinc ion binding"/>
    <property type="evidence" value="ECO:0007669"/>
    <property type="project" value="UniProtKB-KW"/>
</dbReference>
<evidence type="ECO:0000256" key="20">
    <source>
        <dbReference type="PROSITE-ProRule" id="PRU00221"/>
    </source>
</evidence>
<evidence type="ECO:0000256" key="5">
    <source>
        <dbReference type="ARBA" id="ARBA00022574"/>
    </source>
</evidence>
<feature type="binding site" evidence="17">
    <location>
        <begin position="843"/>
        <end position="846"/>
    </location>
    <ligand>
        <name>GTP</name>
        <dbReference type="ChEBI" id="CHEBI:37565"/>
    </ligand>
</feature>
<dbReference type="GO" id="GO:0061630">
    <property type="term" value="F:ubiquitin protein ligase activity"/>
    <property type="evidence" value="ECO:0007669"/>
    <property type="project" value="UniProtKB-EC"/>
</dbReference>
<dbReference type="InterPro" id="IPR006689">
    <property type="entry name" value="Small_GTPase_ARF/SAR"/>
</dbReference>
<dbReference type="CDD" id="cd19773">
    <property type="entry name" value="Bbox2_TRIM23_C-IX_rpt1"/>
    <property type="match status" value="1"/>
</dbReference>
<evidence type="ECO:0000259" key="24">
    <source>
        <dbReference type="PROSITE" id="PS50119"/>
    </source>
</evidence>
<dbReference type="PRINTS" id="PR00328">
    <property type="entry name" value="SAR1GTPBP"/>
</dbReference>
<dbReference type="FunFam" id="3.40.50.300:FF:000486">
    <property type="entry name" value="E3 ubiquitin-protein ligase TRIM23"/>
    <property type="match status" value="1"/>
</dbReference>
<feature type="domain" description="B box-type" evidence="24">
    <location>
        <begin position="457"/>
        <end position="503"/>
    </location>
</feature>
<evidence type="ECO:0000256" key="3">
    <source>
        <dbReference type="ARBA" id="ARBA00008075"/>
    </source>
</evidence>
<evidence type="ECO:0000256" key="19">
    <source>
        <dbReference type="PROSITE-ProRule" id="PRU00024"/>
    </source>
</evidence>
<feature type="coiled-coil region" evidence="21">
    <location>
        <begin position="682"/>
        <end position="709"/>
    </location>
</feature>
<dbReference type="EC" id="2.3.2.27" evidence="4"/>
<dbReference type="InterPro" id="IPR017907">
    <property type="entry name" value="Znf_RING_CS"/>
</dbReference>
<reference evidence="26 27" key="1">
    <citation type="submission" date="2024-03" db="EMBL/GenBank/DDBJ databases">
        <title>Adaptation during the transition from Ophiocordyceps entomopathogen to insect associate is accompanied by gene loss and intensified selection.</title>
        <authorList>
            <person name="Ward C.M."/>
            <person name="Onetto C.A."/>
            <person name="Borneman A.R."/>
        </authorList>
    </citation>
    <scope>NUCLEOTIDE SEQUENCE [LARGE SCALE GENOMIC DNA]</scope>
    <source>
        <strain evidence="26">AWRI1</strain>
        <tissue evidence="26">Single Adult Female</tissue>
    </source>
</reference>
<evidence type="ECO:0000256" key="16">
    <source>
        <dbReference type="ARBA" id="ARBA00061142"/>
    </source>
</evidence>
<evidence type="ECO:0000256" key="7">
    <source>
        <dbReference type="ARBA" id="ARBA00022723"/>
    </source>
</evidence>
<evidence type="ECO:0000313" key="27">
    <source>
        <dbReference type="Proteomes" id="UP001367676"/>
    </source>
</evidence>
<feature type="domain" description="RING-type" evidence="23">
    <location>
        <begin position="363"/>
        <end position="408"/>
    </location>
</feature>
<evidence type="ECO:0000256" key="8">
    <source>
        <dbReference type="ARBA" id="ARBA00022737"/>
    </source>
</evidence>
<feature type="binding site" evidence="18">
    <location>
        <position position="765"/>
    </location>
    <ligand>
        <name>Mg(2+)</name>
        <dbReference type="ChEBI" id="CHEBI:18420"/>
    </ligand>
</feature>
<dbReference type="EMBL" id="JBBCAQ010000006">
    <property type="protein sequence ID" value="KAK7603137.1"/>
    <property type="molecule type" value="Genomic_DNA"/>
</dbReference>
<dbReference type="GO" id="GO:0005525">
    <property type="term" value="F:GTP binding"/>
    <property type="evidence" value="ECO:0007669"/>
    <property type="project" value="UniProtKB-KW"/>
</dbReference>
<dbReference type="PROSITE" id="PS00518">
    <property type="entry name" value="ZF_RING_1"/>
    <property type="match status" value="1"/>
</dbReference>
<dbReference type="PROSITE" id="PS51419">
    <property type="entry name" value="RAB"/>
    <property type="match status" value="1"/>
</dbReference>
<dbReference type="Pfam" id="PF00025">
    <property type="entry name" value="Arf"/>
    <property type="match status" value="1"/>
</dbReference>
<keyword evidence="18" id="KW-0460">Magnesium</keyword>
<keyword evidence="12" id="KW-0862">Zinc</keyword>
<dbReference type="SUPFAM" id="SSF50978">
    <property type="entry name" value="WD40 repeat-like"/>
    <property type="match status" value="1"/>
</dbReference>
<evidence type="ECO:0000256" key="4">
    <source>
        <dbReference type="ARBA" id="ARBA00012483"/>
    </source>
</evidence>
<dbReference type="InterPro" id="IPR027417">
    <property type="entry name" value="P-loop_NTPase"/>
</dbReference>
<dbReference type="CDD" id="cd19774">
    <property type="entry name" value="Bbox2_TRIM23_C-IX_rpt2"/>
    <property type="match status" value="1"/>
</dbReference>
<dbReference type="PANTHER" id="PTHR10253">
    <property type="entry name" value="POLYCOMB PROTEIN"/>
    <property type="match status" value="1"/>
</dbReference>
<keyword evidence="9 17" id="KW-0547">Nucleotide-binding</keyword>
<evidence type="ECO:0000256" key="9">
    <source>
        <dbReference type="ARBA" id="ARBA00022741"/>
    </source>
</evidence>
<accession>A0AAN9Y9V8</accession>
<feature type="domain" description="C2H2-type" evidence="25">
    <location>
        <begin position="480"/>
        <end position="507"/>
    </location>
</feature>
<evidence type="ECO:0000256" key="21">
    <source>
        <dbReference type="SAM" id="Coils"/>
    </source>
</evidence>
<dbReference type="SUPFAM" id="SSF57850">
    <property type="entry name" value="RING/U-box"/>
    <property type="match status" value="1"/>
</dbReference>
<organism evidence="26 27">
    <name type="scientific">Parthenolecanium corni</name>
    <dbReference type="NCBI Taxonomy" id="536013"/>
    <lineage>
        <taxon>Eukaryota</taxon>
        <taxon>Metazoa</taxon>
        <taxon>Ecdysozoa</taxon>
        <taxon>Arthropoda</taxon>
        <taxon>Hexapoda</taxon>
        <taxon>Insecta</taxon>
        <taxon>Pterygota</taxon>
        <taxon>Neoptera</taxon>
        <taxon>Paraneoptera</taxon>
        <taxon>Hemiptera</taxon>
        <taxon>Sternorrhyncha</taxon>
        <taxon>Coccoidea</taxon>
        <taxon>Coccidae</taxon>
        <taxon>Parthenolecanium</taxon>
    </lineage>
</organism>
<comment type="caution">
    <text evidence="26">The sequence shown here is derived from an EMBL/GenBank/DDBJ whole genome shotgun (WGS) entry which is preliminary data.</text>
</comment>
<keyword evidence="6" id="KW-0808">Transferase</keyword>
<evidence type="ECO:0000256" key="10">
    <source>
        <dbReference type="ARBA" id="ARBA00022771"/>
    </source>
</evidence>
<dbReference type="Gene3D" id="3.30.40.10">
    <property type="entry name" value="Zinc/RING finger domain, C3HC4 (zinc finger)"/>
    <property type="match status" value="1"/>
</dbReference>
<dbReference type="PROSITE" id="PS50294">
    <property type="entry name" value="WD_REPEATS_REGION"/>
    <property type="match status" value="2"/>
</dbReference>
<feature type="compositionally biased region" description="Basic residues" evidence="22">
    <location>
        <begin position="37"/>
        <end position="48"/>
    </location>
</feature>
<dbReference type="SMART" id="SM00320">
    <property type="entry name" value="WD40"/>
    <property type="match status" value="5"/>
</dbReference>
<keyword evidence="11" id="KW-0833">Ubl conjugation pathway</keyword>
<dbReference type="NCBIfam" id="TIGR00231">
    <property type="entry name" value="small_GTP"/>
    <property type="match status" value="1"/>
</dbReference>
<keyword evidence="15" id="KW-0804">Transcription</keyword>
<dbReference type="PROSITE" id="PS50119">
    <property type="entry name" value="ZF_BBOX"/>
    <property type="match status" value="1"/>
</dbReference>
<feature type="repeat" description="WD" evidence="20">
    <location>
        <begin position="205"/>
        <end position="246"/>
    </location>
</feature>
<dbReference type="InterPro" id="IPR000315">
    <property type="entry name" value="Znf_B-box"/>
</dbReference>
<dbReference type="PROSITE" id="PS51417">
    <property type="entry name" value="ARF"/>
    <property type="match status" value="1"/>
</dbReference>
<evidence type="ECO:0000256" key="17">
    <source>
        <dbReference type="PIRSR" id="PIRSR606689-1"/>
    </source>
</evidence>
<dbReference type="Proteomes" id="UP001367676">
    <property type="component" value="Unassembled WGS sequence"/>
</dbReference>
<dbReference type="PROSITE" id="PS50089">
    <property type="entry name" value="ZF_RING_2"/>
    <property type="match status" value="1"/>
</dbReference>
<dbReference type="AlphaFoldDB" id="A0AAN9Y9V8"/>
<feature type="compositionally biased region" description="Polar residues" evidence="22">
    <location>
        <begin position="17"/>
        <end position="35"/>
    </location>
</feature>
<dbReference type="PROSITE" id="PS00678">
    <property type="entry name" value="WD_REPEATS_1"/>
    <property type="match status" value="1"/>
</dbReference>
<feature type="binding site" evidence="17">
    <location>
        <position position="787"/>
    </location>
    <ligand>
        <name>GTP</name>
        <dbReference type="ChEBI" id="CHEBI:37565"/>
    </ligand>
</feature>
<feature type="repeat" description="WD" evidence="20">
    <location>
        <begin position="159"/>
        <end position="201"/>
    </location>
</feature>
<keyword evidence="21" id="KW-0175">Coiled coil</keyword>
<dbReference type="GO" id="GO:0051649">
    <property type="term" value="P:establishment of localization in cell"/>
    <property type="evidence" value="ECO:0007669"/>
    <property type="project" value="UniProtKB-ARBA"/>
</dbReference>
<evidence type="ECO:0000256" key="13">
    <source>
        <dbReference type="ARBA" id="ARBA00023015"/>
    </source>
</evidence>
<proteinExistence type="inferred from homology"/>
<evidence type="ECO:0000256" key="2">
    <source>
        <dbReference type="ARBA" id="ARBA00004906"/>
    </source>
</evidence>
<dbReference type="PROSITE" id="PS50157">
    <property type="entry name" value="ZINC_FINGER_C2H2_2"/>
    <property type="match status" value="1"/>
</dbReference>
<dbReference type="GO" id="GO:0003924">
    <property type="term" value="F:GTPase activity"/>
    <property type="evidence" value="ECO:0007669"/>
    <property type="project" value="InterPro"/>
</dbReference>
<dbReference type="FunFam" id="3.30.40.10:FF:000130">
    <property type="entry name" value="E3 ubiquitin-protein ligase TRIM23"/>
    <property type="match status" value="1"/>
</dbReference>
<dbReference type="InterPro" id="IPR013087">
    <property type="entry name" value="Znf_C2H2_type"/>
</dbReference>
<dbReference type="InterPro" id="IPR051243">
    <property type="entry name" value="PcG_WD-repeat"/>
</dbReference>
<dbReference type="Gene3D" id="3.40.50.300">
    <property type="entry name" value="P-loop containing nucleotide triphosphate hydrolases"/>
    <property type="match status" value="1"/>
</dbReference>
<keyword evidence="14 17" id="KW-0342">GTP-binding</keyword>